<feature type="transmembrane region" description="Helical" evidence="1">
    <location>
        <begin position="120"/>
        <end position="138"/>
    </location>
</feature>
<reference evidence="3 4" key="1">
    <citation type="submission" date="2007-01" db="EMBL/GenBank/DDBJ databases">
        <authorList>
            <person name="Haygood M."/>
            <person name="Podell S."/>
            <person name="Anderson C."/>
            <person name="Hopkinson B."/>
            <person name="Roe K."/>
            <person name="Barbeau K."/>
            <person name="Gaasterland T."/>
            <person name="Ferriera S."/>
            <person name="Johnson J."/>
            <person name="Kravitz S."/>
            <person name="Beeson K."/>
            <person name="Sutton G."/>
            <person name="Rogers Y.-H."/>
            <person name="Friedman R."/>
            <person name="Frazier M."/>
            <person name="Venter J.C."/>
        </authorList>
    </citation>
    <scope>NUCLEOTIDE SEQUENCE [LARGE SCALE GENOMIC DNA]</scope>
    <source>
        <strain evidence="3 4">ATCC 23134</strain>
    </source>
</reference>
<dbReference type="Pfam" id="PF07786">
    <property type="entry name" value="HGSNAT_cat"/>
    <property type="match status" value="1"/>
</dbReference>
<feature type="domain" description="Heparan-alpha-glucosaminide N-acetyltransferase catalytic" evidence="2">
    <location>
        <begin position="4"/>
        <end position="220"/>
    </location>
</feature>
<protein>
    <submittedName>
        <fullName evidence="3">Membrane protein, putative</fullName>
    </submittedName>
</protein>
<dbReference type="eggNOG" id="COG3503">
    <property type="taxonomic scope" value="Bacteria"/>
</dbReference>
<evidence type="ECO:0000313" key="4">
    <source>
        <dbReference type="Proteomes" id="UP000004095"/>
    </source>
</evidence>
<organism evidence="3 4">
    <name type="scientific">Microscilla marina ATCC 23134</name>
    <dbReference type="NCBI Taxonomy" id="313606"/>
    <lineage>
        <taxon>Bacteria</taxon>
        <taxon>Pseudomonadati</taxon>
        <taxon>Bacteroidota</taxon>
        <taxon>Cytophagia</taxon>
        <taxon>Cytophagales</taxon>
        <taxon>Microscillaceae</taxon>
        <taxon>Microscilla</taxon>
    </lineage>
</organism>
<feature type="transmembrane region" description="Helical" evidence="1">
    <location>
        <begin position="254"/>
        <end position="276"/>
    </location>
</feature>
<feature type="transmembrane region" description="Helical" evidence="1">
    <location>
        <begin position="324"/>
        <end position="342"/>
    </location>
</feature>
<comment type="caution">
    <text evidence="3">The sequence shown here is derived from an EMBL/GenBank/DDBJ whole genome shotgun (WGS) entry which is preliminary data.</text>
</comment>
<dbReference type="Proteomes" id="UP000004095">
    <property type="component" value="Unassembled WGS sequence"/>
</dbReference>
<feature type="transmembrane region" description="Helical" evidence="1">
    <location>
        <begin position="12"/>
        <end position="29"/>
    </location>
</feature>
<feature type="transmembrane region" description="Helical" evidence="1">
    <location>
        <begin position="76"/>
        <end position="100"/>
    </location>
</feature>
<feature type="transmembrane region" description="Helical" evidence="1">
    <location>
        <begin position="188"/>
        <end position="207"/>
    </location>
</feature>
<dbReference type="EMBL" id="AAWS01000027">
    <property type="protein sequence ID" value="EAY27072.1"/>
    <property type="molecule type" value="Genomic_DNA"/>
</dbReference>
<keyword evidence="1" id="KW-1133">Transmembrane helix</keyword>
<evidence type="ECO:0000313" key="3">
    <source>
        <dbReference type="EMBL" id="EAY27072.1"/>
    </source>
</evidence>
<accession>A1ZRI2</accession>
<feature type="transmembrane region" description="Helical" evidence="1">
    <location>
        <begin position="150"/>
        <end position="168"/>
    </location>
</feature>
<feature type="transmembrane region" description="Helical" evidence="1">
    <location>
        <begin position="228"/>
        <end position="248"/>
    </location>
</feature>
<dbReference type="InterPro" id="IPR012429">
    <property type="entry name" value="HGSNAT_cat"/>
</dbReference>
<name>A1ZRI2_MICM2</name>
<sequence>MNKRIQAIDLARGASTSMLVVIHTLWMYGDQHTQASTLLGSIVHLMGKGTGMFLITMGFSFTFSRNQSLKLSFRRGLILLAAGYGMNFMKFIVPTVAGVIPDNFIKAYGWTPPATFENMLYMLSTGDILQLAGLSLFLMGVVNHFSKNKYVPLILAIIVAAIAPFVRGTRVGIQGVDYVLDLLWGVHYNVYFTLFPWVAFILAGIFFGRLYQDVGRDIGLTFKRMWQYGLVFLVVGGALCLYDFKYHFADFFHLGFGGTLYLIGFSLLLTWFAHWLSTVVKPNKVFDFFLYLSPRVTSFYIIQWVMVCWGMCIVGFQRFNASEVLLTMPLMMLLCLGVQWLWDRVKAAKKGKPKTPKKQEKELVTA</sequence>
<feature type="transmembrane region" description="Helical" evidence="1">
    <location>
        <begin position="41"/>
        <end position="64"/>
    </location>
</feature>
<dbReference type="RefSeq" id="WP_004156438.1">
    <property type="nucleotide sequence ID" value="NZ_AAWS01000027.1"/>
</dbReference>
<keyword evidence="4" id="KW-1185">Reference proteome</keyword>
<feature type="transmembrane region" description="Helical" evidence="1">
    <location>
        <begin position="297"/>
        <end position="318"/>
    </location>
</feature>
<keyword evidence="1" id="KW-0812">Transmembrane</keyword>
<evidence type="ECO:0000256" key="1">
    <source>
        <dbReference type="SAM" id="Phobius"/>
    </source>
</evidence>
<gene>
    <name evidence="3" type="ORF">M23134_04760</name>
</gene>
<keyword evidence="1" id="KW-0472">Membrane</keyword>
<proteinExistence type="predicted"/>
<evidence type="ECO:0000259" key="2">
    <source>
        <dbReference type="Pfam" id="PF07786"/>
    </source>
</evidence>
<dbReference type="AlphaFoldDB" id="A1ZRI2"/>
<dbReference type="OrthoDB" id="2521581at2"/>